<gene>
    <name evidence="5" type="ORF">TRIADDRAFT_23008</name>
</gene>
<organism evidence="5 6">
    <name type="scientific">Trichoplax adhaerens</name>
    <name type="common">Trichoplax reptans</name>
    <dbReference type="NCBI Taxonomy" id="10228"/>
    <lineage>
        <taxon>Eukaryota</taxon>
        <taxon>Metazoa</taxon>
        <taxon>Placozoa</taxon>
        <taxon>Uniplacotomia</taxon>
        <taxon>Trichoplacea</taxon>
        <taxon>Trichoplacidae</taxon>
        <taxon>Trichoplax</taxon>
    </lineage>
</organism>
<dbReference type="GO" id="GO:0000978">
    <property type="term" value="F:RNA polymerase II cis-regulatory region sequence-specific DNA binding"/>
    <property type="evidence" value="ECO:0000318"/>
    <property type="project" value="GO_Central"/>
</dbReference>
<evidence type="ECO:0000259" key="4">
    <source>
        <dbReference type="PROSITE" id="PS50039"/>
    </source>
</evidence>
<dbReference type="InterPro" id="IPR036388">
    <property type="entry name" value="WH-like_DNA-bd_sf"/>
</dbReference>
<dbReference type="eggNOG" id="KOG3562">
    <property type="taxonomic scope" value="Eukaryota"/>
</dbReference>
<dbReference type="KEGG" id="tad:TRIADDRAFT_23008"/>
<dbReference type="FunFam" id="1.10.10.10:FF:000598">
    <property type="entry name" value="forkhead box protein I1 isoform X2"/>
    <property type="match status" value="1"/>
</dbReference>
<dbReference type="PRINTS" id="PR00053">
    <property type="entry name" value="FORKHEAD"/>
</dbReference>
<dbReference type="PANTHER" id="PTHR11829">
    <property type="entry name" value="FORKHEAD BOX PROTEIN"/>
    <property type="match status" value="1"/>
</dbReference>
<dbReference type="GO" id="GO:0000981">
    <property type="term" value="F:DNA-binding transcription factor activity, RNA polymerase II-specific"/>
    <property type="evidence" value="ECO:0000318"/>
    <property type="project" value="GO_Central"/>
</dbReference>
<evidence type="ECO:0000256" key="2">
    <source>
        <dbReference type="ARBA" id="ARBA00023242"/>
    </source>
</evidence>
<dbReference type="GO" id="GO:0005634">
    <property type="term" value="C:nucleus"/>
    <property type="evidence" value="ECO:0007669"/>
    <property type="project" value="UniProtKB-SubCell"/>
</dbReference>
<reference evidence="5 6" key="1">
    <citation type="journal article" date="2008" name="Nature">
        <title>The Trichoplax genome and the nature of placozoans.</title>
        <authorList>
            <person name="Srivastava M."/>
            <person name="Begovic E."/>
            <person name="Chapman J."/>
            <person name="Putnam N.H."/>
            <person name="Hellsten U."/>
            <person name="Kawashima T."/>
            <person name="Kuo A."/>
            <person name="Mitros T."/>
            <person name="Salamov A."/>
            <person name="Carpenter M.L."/>
            <person name="Signorovitch A.Y."/>
            <person name="Moreno M.A."/>
            <person name="Kamm K."/>
            <person name="Grimwood J."/>
            <person name="Schmutz J."/>
            <person name="Shapiro H."/>
            <person name="Grigoriev I.V."/>
            <person name="Buss L.W."/>
            <person name="Schierwater B."/>
            <person name="Dellaporta S.L."/>
            <person name="Rokhsar D.S."/>
        </authorList>
    </citation>
    <scope>NUCLEOTIDE SEQUENCE [LARGE SCALE GENOMIC DNA]</scope>
    <source>
        <strain evidence="5 6">Grell-BS-1999</strain>
    </source>
</reference>
<dbReference type="PROSITE" id="PS00658">
    <property type="entry name" value="FORK_HEAD_2"/>
    <property type="match status" value="1"/>
</dbReference>
<dbReference type="Pfam" id="PF00250">
    <property type="entry name" value="Forkhead"/>
    <property type="match status" value="1"/>
</dbReference>
<dbReference type="PROSITE" id="PS50039">
    <property type="entry name" value="FORK_HEAD_3"/>
    <property type="match status" value="1"/>
</dbReference>
<dbReference type="SMART" id="SM00339">
    <property type="entry name" value="FH"/>
    <property type="match status" value="1"/>
</dbReference>
<dbReference type="InParanoid" id="B3RSE6"/>
<dbReference type="InterPro" id="IPR036390">
    <property type="entry name" value="WH_DNA-bd_sf"/>
</dbReference>
<proteinExistence type="predicted"/>
<dbReference type="PhylomeDB" id="B3RSE6"/>
<evidence type="ECO:0000256" key="3">
    <source>
        <dbReference type="PROSITE-ProRule" id="PRU00089"/>
    </source>
</evidence>
<dbReference type="OrthoDB" id="5954824at2759"/>
<evidence type="ECO:0000313" key="6">
    <source>
        <dbReference type="Proteomes" id="UP000009022"/>
    </source>
</evidence>
<dbReference type="GO" id="GO:0030154">
    <property type="term" value="P:cell differentiation"/>
    <property type="evidence" value="ECO:0000318"/>
    <property type="project" value="GO_Central"/>
</dbReference>
<dbReference type="PROSITE" id="PS00657">
    <property type="entry name" value="FORK_HEAD_1"/>
    <property type="match status" value="1"/>
</dbReference>
<dbReference type="OMA" id="PHIHEIN"/>
<dbReference type="InterPro" id="IPR030456">
    <property type="entry name" value="TF_fork_head_CS_2"/>
</dbReference>
<accession>B3RSE6</accession>
<dbReference type="HOGENOM" id="CLU_077699_5_2_1"/>
<dbReference type="PANTHER" id="PTHR11829:SF377">
    <property type="entry name" value="FORK HEAD DOMAIN-CONTAINING PROTEIN FD4-RELATED"/>
    <property type="match status" value="1"/>
</dbReference>
<feature type="DNA-binding region" description="Fork-head" evidence="3">
    <location>
        <begin position="13"/>
        <end position="107"/>
    </location>
</feature>
<dbReference type="SUPFAM" id="SSF46785">
    <property type="entry name" value="Winged helix' DNA-binding domain"/>
    <property type="match status" value="1"/>
</dbReference>
<keyword evidence="2 3" id="KW-0539">Nucleus</keyword>
<dbReference type="GeneID" id="6752251"/>
<feature type="domain" description="Fork-head" evidence="4">
    <location>
        <begin position="13"/>
        <end position="107"/>
    </location>
</feature>
<dbReference type="EMBL" id="DS985243">
    <property type="protein sequence ID" value="EDV27042.1"/>
    <property type="molecule type" value="Genomic_DNA"/>
</dbReference>
<dbReference type="InterPro" id="IPR050211">
    <property type="entry name" value="FOX_domain-containing"/>
</dbReference>
<dbReference type="AlphaFoldDB" id="B3RSE6"/>
<protein>
    <recommendedName>
        <fullName evidence="4">Fork-head domain-containing protein</fullName>
    </recommendedName>
</protein>
<dbReference type="CTD" id="6752251"/>
<keyword evidence="1 3" id="KW-0238">DNA-binding</keyword>
<evidence type="ECO:0000256" key="1">
    <source>
        <dbReference type="ARBA" id="ARBA00023125"/>
    </source>
</evidence>
<comment type="subcellular location">
    <subcellularLocation>
        <location evidence="3">Nucleus</location>
    </subcellularLocation>
</comment>
<dbReference type="GO" id="GO:0009653">
    <property type="term" value="P:anatomical structure morphogenesis"/>
    <property type="evidence" value="ECO:0000318"/>
    <property type="project" value="GO_Central"/>
</dbReference>
<name>B3RSE6_TRIAD</name>
<keyword evidence="6" id="KW-1185">Reference proteome</keyword>
<dbReference type="Proteomes" id="UP000009022">
    <property type="component" value="Unassembled WGS sequence"/>
</dbReference>
<dbReference type="RefSeq" id="XP_002111038.1">
    <property type="nucleotide sequence ID" value="XM_002111002.1"/>
</dbReference>
<feature type="non-terminal residue" evidence="5">
    <location>
        <position position="110"/>
    </location>
</feature>
<sequence length="110" mass="12916">MPRSKGARGANKKPPYSYITLTVMAIAASPQKMLQLSDIYKFITDNFPYYRENRQRWQNSLRHNLSFNDCFTRIPRQPGQSGKGGFWALHPDCNQMFENGSLLRRKKRFK</sequence>
<dbReference type="InterPro" id="IPR001766">
    <property type="entry name" value="Fork_head_dom"/>
</dbReference>
<dbReference type="InterPro" id="IPR018122">
    <property type="entry name" value="TF_fork_head_CS_1"/>
</dbReference>
<dbReference type="GO" id="GO:0006357">
    <property type="term" value="P:regulation of transcription by RNA polymerase II"/>
    <property type="evidence" value="ECO:0000318"/>
    <property type="project" value="GO_Central"/>
</dbReference>
<evidence type="ECO:0000313" key="5">
    <source>
        <dbReference type="EMBL" id="EDV27042.1"/>
    </source>
</evidence>
<dbReference type="Gene3D" id="1.10.10.10">
    <property type="entry name" value="Winged helix-like DNA-binding domain superfamily/Winged helix DNA-binding domain"/>
    <property type="match status" value="1"/>
</dbReference>